<proteinExistence type="predicted"/>
<evidence type="ECO:0000256" key="1">
    <source>
        <dbReference type="ARBA" id="ARBA00022679"/>
    </source>
</evidence>
<dbReference type="InterPro" id="IPR023606">
    <property type="entry name" value="CoA-Trfase_III_dom_1_sf"/>
</dbReference>
<dbReference type="InterPro" id="IPR050483">
    <property type="entry name" value="CoA-transferase_III_domain"/>
</dbReference>
<gene>
    <name evidence="2" type="ORF">ACFPP7_20075</name>
</gene>
<dbReference type="SUPFAM" id="SSF89796">
    <property type="entry name" value="CoA-transferase family III (CaiB/BaiF)"/>
    <property type="match status" value="1"/>
</dbReference>
<dbReference type="EMBL" id="JBHSMX010000063">
    <property type="protein sequence ID" value="MFC5523192.1"/>
    <property type="molecule type" value="Genomic_DNA"/>
</dbReference>
<dbReference type="InterPro" id="IPR003673">
    <property type="entry name" value="CoA-Trfase_fam_III"/>
</dbReference>
<evidence type="ECO:0000313" key="3">
    <source>
        <dbReference type="Proteomes" id="UP001596084"/>
    </source>
</evidence>
<protein>
    <submittedName>
        <fullName evidence="2">CaiB/BaiF CoA transferase family protein</fullName>
    </submittedName>
</protein>
<dbReference type="PANTHER" id="PTHR48207:SF4">
    <property type="entry name" value="BLL6097 PROTEIN"/>
    <property type="match status" value="1"/>
</dbReference>
<comment type="caution">
    <text evidence="2">The sequence shown here is derived from an EMBL/GenBank/DDBJ whole genome shotgun (WGS) entry which is preliminary data.</text>
</comment>
<dbReference type="Gene3D" id="3.30.1540.10">
    <property type="entry name" value="formyl-coa transferase, domain 3"/>
    <property type="match status" value="1"/>
</dbReference>
<keyword evidence="3" id="KW-1185">Reference proteome</keyword>
<dbReference type="RefSeq" id="WP_068834726.1">
    <property type="nucleotide sequence ID" value="NZ_JBHSMX010000063.1"/>
</dbReference>
<dbReference type="InterPro" id="IPR044855">
    <property type="entry name" value="CoA-Trfase_III_dom3_sf"/>
</dbReference>
<dbReference type="Proteomes" id="UP001596084">
    <property type="component" value="Unassembled WGS sequence"/>
</dbReference>
<reference evidence="3" key="1">
    <citation type="journal article" date="2019" name="Int. J. Syst. Evol. Microbiol.">
        <title>The Global Catalogue of Microorganisms (GCM) 10K type strain sequencing project: providing services to taxonomists for standard genome sequencing and annotation.</title>
        <authorList>
            <consortium name="The Broad Institute Genomics Platform"/>
            <consortium name="The Broad Institute Genome Sequencing Center for Infectious Disease"/>
            <person name="Wu L."/>
            <person name="Ma J."/>
        </authorList>
    </citation>
    <scope>NUCLEOTIDE SEQUENCE [LARGE SCALE GENOMIC DNA]</scope>
    <source>
        <strain evidence="3">CGMCC 4.7277</strain>
    </source>
</reference>
<name>A0ABW0QGC4_9BURK</name>
<dbReference type="GO" id="GO:0016740">
    <property type="term" value="F:transferase activity"/>
    <property type="evidence" value="ECO:0007669"/>
    <property type="project" value="UniProtKB-KW"/>
</dbReference>
<organism evidence="2 3">
    <name type="scientific">Polaromonas jejuensis</name>
    <dbReference type="NCBI Taxonomy" id="457502"/>
    <lineage>
        <taxon>Bacteria</taxon>
        <taxon>Pseudomonadati</taxon>
        <taxon>Pseudomonadota</taxon>
        <taxon>Betaproteobacteria</taxon>
        <taxon>Burkholderiales</taxon>
        <taxon>Comamonadaceae</taxon>
        <taxon>Polaromonas</taxon>
    </lineage>
</organism>
<accession>A0ABW0QGC4</accession>
<dbReference type="PANTHER" id="PTHR48207">
    <property type="entry name" value="SUCCINATE--HYDROXYMETHYLGLUTARATE COA-TRANSFERASE"/>
    <property type="match status" value="1"/>
</dbReference>
<sequence length="405" mass="43548">MNTLTPNTGPLQGIRILDLTSVVMGPYATQTLGDLGADIIKVEPPAGDNLRAVGPMRNPGMGHMAIHLNRNKRSVVLDLKQPEGREACLKLAAGCDALIYNVRPQAMARLGLSHEDVAAVNPKIVYIGAFGYGEDGPYAGKPAYDDLIQGAAGVPSLSARQSGDVPRYAPVTLADRSVGLQAAIALLSAVLHAQRTGQGQAVEVTMFEALSQFVLGDHLGGKTFEPPLGDMGYARLLAEHRKPYATADGYLCVLIYNDKHWQSFFKVINRPDLASDPMFCTHTARAANIAAVYAFVADAMKTRCSEEWLLALEACDIPVTRLHTMDSLVEDAHLNAVGFFPEFEHPTEGHIRTLAPVGRYSATPPGIRLLTPRVGEHSAELLREAGYDDSSISTLLAKGVTRQAT</sequence>
<evidence type="ECO:0000313" key="2">
    <source>
        <dbReference type="EMBL" id="MFC5523192.1"/>
    </source>
</evidence>
<dbReference type="Gene3D" id="3.40.50.10540">
    <property type="entry name" value="Crotonobetainyl-coa:carnitine coa-transferase, domain 1"/>
    <property type="match status" value="1"/>
</dbReference>
<dbReference type="Pfam" id="PF02515">
    <property type="entry name" value="CoA_transf_3"/>
    <property type="match status" value="1"/>
</dbReference>
<keyword evidence="1 2" id="KW-0808">Transferase</keyword>